<protein>
    <submittedName>
        <fullName evidence="1">Unnamed protein product</fullName>
    </submittedName>
</protein>
<sequence length="355" mass="39322">MPFSKETALNKLQTLNATQQSIQSTSQWCLFHHRNHETITQIWLNQFQSPRISSAQRLNLFYLSNDLLQLSKKDAKHRVFLIDFGKILPGCISFLSSTLNKNDPLLGKYLRCFRVWKDRKVYDDAFIEKLSHLLKSGSGQRANIGTTTSTSVSTSSVALGNTAVNPALVKLNSLFGQLERSSDVKSVRTTIIKELESALKLQREALAKDEESKPETPSHNVSHHNNIPSVTSSSASAHIPVFNGTNGSGVNTGLEIEEEVSPGFETVESDDDDDDDEMPTYSKDGDEDGNDTKGTHNEKKREHDTDEITSSLKHGSSSSSSSPVKRVRFSVESEQPEEPKDQGNEDLTALLTKLS</sequence>
<proteinExistence type="predicted"/>
<organism evidence="1 2">
    <name type="scientific">Ambrosiozyma monospora</name>
    <name type="common">Yeast</name>
    <name type="synonym">Endomycopsis monosporus</name>
    <dbReference type="NCBI Taxonomy" id="43982"/>
    <lineage>
        <taxon>Eukaryota</taxon>
        <taxon>Fungi</taxon>
        <taxon>Dikarya</taxon>
        <taxon>Ascomycota</taxon>
        <taxon>Saccharomycotina</taxon>
        <taxon>Pichiomycetes</taxon>
        <taxon>Pichiales</taxon>
        <taxon>Pichiaceae</taxon>
        <taxon>Ambrosiozyma</taxon>
    </lineage>
</organism>
<dbReference type="Proteomes" id="UP001165064">
    <property type="component" value="Unassembled WGS sequence"/>
</dbReference>
<name>A0ACB5SRT8_AMBMO</name>
<dbReference type="EMBL" id="BSXS01000066">
    <property type="protein sequence ID" value="GME70608.1"/>
    <property type="molecule type" value="Genomic_DNA"/>
</dbReference>
<comment type="caution">
    <text evidence="1">The sequence shown here is derived from an EMBL/GenBank/DDBJ whole genome shotgun (WGS) entry which is preliminary data.</text>
</comment>
<reference evidence="1" key="1">
    <citation type="submission" date="2023-04" db="EMBL/GenBank/DDBJ databases">
        <title>Ambrosiozyma monospora NBRC 10751.</title>
        <authorList>
            <person name="Ichikawa N."/>
            <person name="Sato H."/>
            <person name="Tonouchi N."/>
        </authorList>
    </citation>
    <scope>NUCLEOTIDE SEQUENCE</scope>
    <source>
        <strain evidence="1">NBRC 10751</strain>
    </source>
</reference>
<gene>
    <name evidence="1" type="ORF">Amon02_000025900</name>
</gene>
<evidence type="ECO:0000313" key="1">
    <source>
        <dbReference type="EMBL" id="GME70608.1"/>
    </source>
</evidence>
<accession>A0ACB5SRT8</accession>
<evidence type="ECO:0000313" key="2">
    <source>
        <dbReference type="Proteomes" id="UP001165064"/>
    </source>
</evidence>
<keyword evidence="2" id="KW-1185">Reference proteome</keyword>